<accession>A0A0F9QZH2</accession>
<evidence type="ECO:0000313" key="1">
    <source>
        <dbReference type="EMBL" id="KKN47924.1"/>
    </source>
</evidence>
<sequence>MKVCGLDGSSCSALTCLYTMIQVYDPFSVRMITRRDEEAS</sequence>
<comment type="caution">
    <text evidence="1">The sequence shown here is derived from an EMBL/GenBank/DDBJ whole genome shotgun (WGS) entry which is preliminary data.</text>
</comment>
<name>A0A0F9QZH2_9ZZZZ</name>
<proteinExistence type="predicted"/>
<dbReference type="EMBL" id="LAZR01001250">
    <property type="protein sequence ID" value="KKN47924.1"/>
    <property type="molecule type" value="Genomic_DNA"/>
</dbReference>
<gene>
    <name evidence="1" type="ORF">LCGC14_0658230</name>
</gene>
<dbReference type="AlphaFoldDB" id="A0A0F9QZH2"/>
<protein>
    <submittedName>
        <fullName evidence="1">Uncharacterized protein</fullName>
    </submittedName>
</protein>
<organism evidence="1">
    <name type="scientific">marine sediment metagenome</name>
    <dbReference type="NCBI Taxonomy" id="412755"/>
    <lineage>
        <taxon>unclassified sequences</taxon>
        <taxon>metagenomes</taxon>
        <taxon>ecological metagenomes</taxon>
    </lineage>
</organism>
<reference evidence="1" key="1">
    <citation type="journal article" date="2015" name="Nature">
        <title>Complex archaea that bridge the gap between prokaryotes and eukaryotes.</title>
        <authorList>
            <person name="Spang A."/>
            <person name="Saw J.H."/>
            <person name="Jorgensen S.L."/>
            <person name="Zaremba-Niedzwiedzka K."/>
            <person name="Martijn J."/>
            <person name="Lind A.E."/>
            <person name="van Eijk R."/>
            <person name="Schleper C."/>
            <person name="Guy L."/>
            <person name="Ettema T.J."/>
        </authorList>
    </citation>
    <scope>NUCLEOTIDE SEQUENCE</scope>
</reference>